<evidence type="ECO:0000313" key="2">
    <source>
        <dbReference type="EMBL" id="EST44889.1"/>
    </source>
</evidence>
<reference evidence="2 3" key="1">
    <citation type="journal article" date="2014" name="PLoS Genet.">
        <title>The Genome of Spironucleus salmonicida Highlights a Fish Pathogen Adapted to Fluctuating Environments.</title>
        <authorList>
            <person name="Xu F."/>
            <person name="Jerlstrom-Hultqvist J."/>
            <person name="Einarsson E."/>
            <person name="Astvaldsson A."/>
            <person name="Svard S.G."/>
            <person name="Andersson J.O."/>
        </authorList>
    </citation>
    <scope>NUCLEOTIDE SEQUENCE</scope>
    <source>
        <strain evidence="3">ATCC 50377</strain>
    </source>
</reference>
<name>V6LVP5_9EUKA</name>
<dbReference type="InterPro" id="IPR010920">
    <property type="entry name" value="LSM_dom_sf"/>
</dbReference>
<dbReference type="VEuPathDB" id="GiardiaDB:SS50377_26156"/>
<dbReference type="EMBL" id="AUWU02000006">
    <property type="protein sequence ID" value="KAH0571956.1"/>
    <property type="molecule type" value="Genomic_DNA"/>
</dbReference>
<organism evidence="2">
    <name type="scientific">Spironucleus salmonicida</name>
    <dbReference type="NCBI Taxonomy" id="348837"/>
    <lineage>
        <taxon>Eukaryota</taxon>
        <taxon>Metamonada</taxon>
        <taxon>Diplomonadida</taxon>
        <taxon>Hexamitidae</taxon>
        <taxon>Hexamitinae</taxon>
        <taxon>Spironucleus</taxon>
    </lineage>
</organism>
<keyword evidence="4" id="KW-1185">Reference proteome</keyword>
<dbReference type="GO" id="GO:0003723">
    <property type="term" value="F:RNA binding"/>
    <property type="evidence" value="ECO:0007669"/>
    <property type="project" value="InterPro"/>
</dbReference>
<dbReference type="EMBL" id="KI546102">
    <property type="protein sequence ID" value="EST44889.1"/>
    <property type="molecule type" value="Genomic_DNA"/>
</dbReference>
<gene>
    <name evidence="2" type="ORF">SS50377_15180</name>
    <name evidence="3" type="ORF">SS50377_26156</name>
</gene>
<dbReference type="SUPFAM" id="SSF50182">
    <property type="entry name" value="Sm-like ribonucleoproteins"/>
    <property type="match status" value="1"/>
</dbReference>
<dbReference type="Proteomes" id="UP000018208">
    <property type="component" value="Unassembled WGS sequence"/>
</dbReference>
<protein>
    <submittedName>
        <fullName evidence="2">LSM domain-containing protein</fullName>
    </submittedName>
</protein>
<sequence>MILDSFIKKQVIVKLISGTTLTGILLQADKNMNILLDKATSTVSSTPQSALIKGSKVTYIGIE</sequence>
<dbReference type="Gene3D" id="2.30.30.100">
    <property type="match status" value="1"/>
</dbReference>
<evidence type="ECO:0000313" key="3">
    <source>
        <dbReference type="EMBL" id="KAH0571956.1"/>
    </source>
</evidence>
<evidence type="ECO:0000313" key="4">
    <source>
        <dbReference type="Proteomes" id="UP000018208"/>
    </source>
</evidence>
<dbReference type="InterPro" id="IPR001163">
    <property type="entry name" value="Sm_dom_euk/arc"/>
</dbReference>
<dbReference type="Pfam" id="PF01423">
    <property type="entry name" value="LSM"/>
    <property type="match status" value="1"/>
</dbReference>
<reference evidence="3" key="2">
    <citation type="submission" date="2020-12" db="EMBL/GenBank/DDBJ databases">
        <title>New Spironucleus salmonicida genome in near-complete chromosomes.</title>
        <authorList>
            <person name="Xu F."/>
            <person name="Kurt Z."/>
            <person name="Jimenez-Gonzalez A."/>
            <person name="Astvaldsson A."/>
            <person name="Andersson J.O."/>
            <person name="Svard S.G."/>
        </authorList>
    </citation>
    <scope>NUCLEOTIDE SEQUENCE</scope>
    <source>
        <strain evidence="3">ATCC 50377</strain>
    </source>
</reference>
<accession>V6LVP5</accession>
<dbReference type="AlphaFoldDB" id="V6LVP5"/>
<proteinExistence type="predicted"/>
<evidence type="ECO:0000259" key="1">
    <source>
        <dbReference type="PROSITE" id="PS52002"/>
    </source>
</evidence>
<dbReference type="PROSITE" id="PS52002">
    <property type="entry name" value="SM"/>
    <property type="match status" value="1"/>
</dbReference>
<feature type="domain" description="Sm" evidence="1">
    <location>
        <begin position="1"/>
        <end position="63"/>
    </location>
</feature>
<dbReference type="SMART" id="SM00651">
    <property type="entry name" value="Sm"/>
    <property type="match status" value="1"/>
</dbReference>
<dbReference type="InterPro" id="IPR047575">
    <property type="entry name" value="Sm"/>
</dbReference>